<dbReference type="CDD" id="cd09729">
    <property type="entry name" value="Cse1_I-E"/>
    <property type="match status" value="1"/>
</dbReference>
<feature type="region of interest" description="Disordered" evidence="1">
    <location>
        <begin position="567"/>
        <end position="601"/>
    </location>
</feature>
<dbReference type="KEGG" id="spla:CP981_06455"/>
<evidence type="ECO:0000313" key="3">
    <source>
        <dbReference type="Proteomes" id="UP000325458"/>
    </source>
</evidence>
<dbReference type="Proteomes" id="UP000325458">
    <property type="component" value="Chromosome"/>
</dbReference>
<evidence type="ECO:0000256" key="1">
    <source>
        <dbReference type="SAM" id="MobiDB-lite"/>
    </source>
</evidence>
<dbReference type="RefSeq" id="WP_085926512.1">
    <property type="nucleotide sequence ID" value="NZ_CP023691.1"/>
</dbReference>
<evidence type="ECO:0000313" key="2">
    <source>
        <dbReference type="EMBL" id="QEV51350.1"/>
    </source>
</evidence>
<dbReference type="NCBIfam" id="TIGR02547">
    <property type="entry name" value="casA_cse1"/>
    <property type="match status" value="1"/>
</dbReference>
<dbReference type="InterPro" id="IPR013381">
    <property type="entry name" value="CRISPR-assoc_prot_Cse1"/>
</dbReference>
<gene>
    <name evidence="2" type="primary">casA</name>
    <name evidence="2" type="ORF">CP981_06455</name>
</gene>
<dbReference type="AlphaFoldDB" id="A0AAE6NGB6"/>
<dbReference type="Pfam" id="PF09481">
    <property type="entry name" value="CRISPR_Cse1"/>
    <property type="match status" value="1"/>
</dbReference>
<accession>A0AAE6NGB6</accession>
<sequence length="601" mass="65709">MCNLLDDVWLSARSSNSVAGEGYRGLGAFEEVGVRRLLLEAERFQDIAVELPTQKPAIYRQLLLPIVVDALGRPRDAAEWVAVFKAGAFSPEQCDKLNAYLDGHRHLFDLFGKDAPFAQVARLRTARDETKGSALLVATAATGNNVPLFSSRSEGDSLDLTPAQAARWLLHTHCWDTAAIKTGAVGDPRVKAGKTTGNPVGPLGQLGVVMPKGRTVYETLLLNIPFGQPLLSDDRPQWRRRGPNGRVEETLSCATPAWQARASRGLLDVWTWQSRRIRLVPEETPSGLRVTQVVVAAGDRLDSTPDHEPHTAWIVDSAATRGKKSGKGKKAVSPVRPRRHQLGRAGWRGLNALLAVDRAGEQIDATDVRAGFHTSVLLSRIGAVRERLPQEYPLQVELTGIAYGTQSSIVEDVFFDEIPLPLTALNPDGIVCGSLLEALSQAESLASAVNSLSADLRRAAGTEPIPWDKGQRPGDTLLHALDPLVRRLLAGLRTVGEDFEQSERGLTAWEQKAGRETWKVAEQVLSTAAPGLFSGRTVTKDGKDRVYQLSRAERHFLDRMDEILTRRAALRKAAPEPQRRPRSPSRPATAPHTTDRPSDES</sequence>
<dbReference type="GeneID" id="90922954"/>
<protein>
    <submittedName>
        <fullName evidence="2">Type I-E CRISPR-associated protein Cse1/CasA</fullName>
    </submittedName>
</protein>
<dbReference type="Gene3D" id="1.10.132.100">
    <property type="match status" value="1"/>
</dbReference>
<reference evidence="2 3" key="1">
    <citation type="submission" date="2017-09" db="EMBL/GenBank/DDBJ databases">
        <authorList>
            <person name="Lee N."/>
            <person name="Cho B.-K."/>
        </authorList>
    </citation>
    <scope>NUCLEOTIDE SEQUENCE [LARGE SCALE GENOMIC DNA]</scope>
    <source>
        <strain evidence="2 3">ATCC 23948</strain>
    </source>
</reference>
<dbReference type="EMBL" id="CP023691">
    <property type="protein sequence ID" value="QEV51350.1"/>
    <property type="molecule type" value="Genomic_DNA"/>
</dbReference>
<name>A0AAE6NGB6_STRPT</name>
<proteinExistence type="predicted"/>
<organism evidence="2 3">
    <name type="scientific">Streptomyces platensis</name>
    <dbReference type="NCBI Taxonomy" id="58346"/>
    <lineage>
        <taxon>Bacteria</taxon>
        <taxon>Bacillati</taxon>
        <taxon>Actinomycetota</taxon>
        <taxon>Actinomycetes</taxon>
        <taxon>Kitasatosporales</taxon>
        <taxon>Streptomycetaceae</taxon>
        <taxon>Streptomyces</taxon>
    </lineage>
</organism>